<name>A0A366EED1_9BACI</name>
<evidence type="ECO:0000313" key="5">
    <source>
        <dbReference type="Proteomes" id="UP000252254"/>
    </source>
</evidence>
<proteinExistence type="inferred from homology"/>
<reference evidence="4 5" key="1">
    <citation type="submission" date="2018-06" db="EMBL/GenBank/DDBJ databases">
        <title>Genomic Encyclopedia of Type Strains, Phase IV (KMG-IV): sequencing the most valuable type-strain genomes for metagenomic binning, comparative biology and taxonomic classification.</title>
        <authorList>
            <person name="Goeker M."/>
        </authorList>
    </citation>
    <scope>NUCLEOTIDE SEQUENCE [LARGE SCALE GENOMIC DNA]</scope>
    <source>
        <strain evidence="4 5">DSM 15140</strain>
    </source>
</reference>
<dbReference type="SUPFAM" id="SSF56529">
    <property type="entry name" value="FAH"/>
    <property type="match status" value="1"/>
</dbReference>
<comment type="caution">
    <text evidence="4">The sequence shown here is derived from an EMBL/GenBank/DDBJ whole genome shotgun (WGS) entry which is preliminary data.</text>
</comment>
<gene>
    <name evidence="4" type="ORF">DES48_102147</name>
</gene>
<evidence type="ECO:0000256" key="1">
    <source>
        <dbReference type="ARBA" id="ARBA00010211"/>
    </source>
</evidence>
<keyword evidence="4" id="KW-0378">Hydrolase</keyword>
<keyword evidence="2" id="KW-0479">Metal-binding</keyword>
<keyword evidence="5" id="KW-1185">Reference proteome</keyword>
<dbReference type="AlphaFoldDB" id="A0A366EED1"/>
<dbReference type="PANTHER" id="PTHR42796">
    <property type="entry name" value="FUMARYLACETOACETATE HYDROLASE DOMAIN-CONTAINING PROTEIN 2A-RELATED"/>
    <property type="match status" value="1"/>
</dbReference>
<dbReference type="GO" id="GO:0046872">
    <property type="term" value="F:metal ion binding"/>
    <property type="evidence" value="ECO:0007669"/>
    <property type="project" value="UniProtKB-KW"/>
</dbReference>
<dbReference type="InterPro" id="IPR036663">
    <property type="entry name" value="Fumarylacetoacetase_C_sf"/>
</dbReference>
<dbReference type="EMBL" id="QNRI01000002">
    <property type="protein sequence ID" value="RBP00386.1"/>
    <property type="molecule type" value="Genomic_DNA"/>
</dbReference>
<dbReference type="InterPro" id="IPR051121">
    <property type="entry name" value="FAH"/>
</dbReference>
<dbReference type="Gene3D" id="3.90.850.10">
    <property type="entry name" value="Fumarylacetoacetase-like, C-terminal domain"/>
    <property type="match status" value="1"/>
</dbReference>
<dbReference type="FunFam" id="3.90.850.10:FF:000002">
    <property type="entry name" value="2-hydroxyhepta-2,4-diene-1,7-dioate isomerase"/>
    <property type="match status" value="1"/>
</dbReference>
<dbReference type="GO" id="GO:0019752">
    <property type="term" value="P:carboxylic acid metabolic process"/>
    <property type="evidence" value="ECO:0007669"/>
    <property type="project" value="UniProtKB-ARBA"/>
</dbReference>
<accession>A0A366EED1</accession>
<feature type="domain" description="Fumarylacetoacetase-like C-terminal" evidence="3">
    <location>
        <begin position="103"/>
        <end position="307"/>
    </location>
</feature>
<dbReference type="OrthoDB" id="9805307at2"/>
<dbReference type="RefSeq" id="WP_113867068.1">
    <property type="nucleotide sequence ID" value="NZ_BAABQN010000002.1"/>
</dbReference>
<evidence type="ECO:0000259" key="3">
    <source>
        <dbReference type="Pfam" id="PF01557"/>
    </source>
</evidence>
<sequence length="311" mass="34542">MKFVTYRPKQFVLPYRTGFMLDEHVIDLQSAYQKLLTHTEQYDLAYTVHTLLPSDPASFYALGKIAFDRAKDAVAFVMEEQIEVEKWSPEDIVLGPPVANPSKVICIGTNYKDHVAEMKTNIPECPVLFAKFSNALIGPEEPIEKPGATEKLDYEVELAVVIGKEAKEVATEHALDYVAGYTIGNDVSARDLQKRTPQWLQGKSLDHSTPIGPWLVTTDDIPDPSQLALQSKVNGKIRQSSNTKHLIFDIPYLISFISNLITLSPGDVILTGTPDGVGFAQEPPQFLQKGDIVSLEIEGIGKLENEVMEKE</sequence>
<dbReference type="PANTHER" id="PTHR42796:SF4">
    <property type="entry name" value="FUMARYLACETOACETATE HYDROLASE DOMAIN-CONTAINING PROTEIN 2A"/>
    <property type="match status" value="1"/>
</dbReference>
<dbReference type="GO" id="GO:0016853">
    <property type="term" value="F:isomerase activity"/>
    <property type="evidence" value="ECO:0007669"/>
    <property type="project" value="UniProtKB-ARBA"/>
</dbReference>
<keyword evidence="4" id="KW-0670">Pyruvate</keyword>
<protein>
    <submittedName>
        <fullName evidence="4">Acylpyruvate hydrolase</fullName>
    </submittedName>
</protein>
<dbReference type="Proteomes" id="UP000252254">
    <property type="component" value="Unassembled WGS sequence"/>
</dbReference>
<dbReference type="Pfam" id="PF01557">
    <property type="entry name" value="FAA_hydrolase"/>
    <property type="match status" value="1"/>
</dbReference>
<dbReference type="InterPro" id="IPR011234">
    <property type="entry name" value="Fumarylacetoacetase-like_C"/>
</dbReference>
<organism evidence="4 5">
    <name type="scientific">Paraliobacillus ryukyuensis</name>
    <dbReference type="NCBI Taxonomy" id="200904"/>
    <lineage>
        <taxon>Bacteria</taxon>
        <taxon>Bacillati</taxon>
        <taxon>Bacillota</taxon>
        <taxon>Bacilli</taxon>
        <taxon>Bacillales</taxon>
        <taxon>Bacillaceae</taxon>
        <taxon>Paraliobacillus</taxon>
    </lineage>
</organism>
<comment type="similarity">
    <text evidence="1">Belongs to the FAH family.</text>
</comment>
<evidence type="ECO:0000256" key="2">
    <source>
        <dbReference type="ARBA" id="ARBA00022723"/>
    </source>
</evidence>
<evidence type="ECO:0000313" key="4">
    <source>
        <dbReference type="EMBL" id="RBP00386.1"/>
    </source>
</evidence>
<dbReference type="GO" id="GO:0016787">
    <property type="term" value="F:hydrolase activity"/>
    <property type="evidence" value="ECO:0007669"/>
    <property type="project" value="UniProtKB-KW"/>
</dbReference>
<dbReference type="STRING" id="200904.GCA_900168775_00423"/>